<evidence type="ECO:0000313" key="5">
    <source>
        <dbReference type="EMBL" id="OOQ91763.1"/>
    </source>
</evidence>
<name>A0A1S9S1V4_PENBI</name>
<dbReference type="InterPro" id="IPR052479">
    <property type="entry name" value="GPI-anchor_Adhesion_Reg"/>
</dbReference>
<evidence type="ECO:0000256" key="2">
    <source>
        <dbReference type="SAM" id="MobiDB-lite"/>
    </source>
</evidence>
<evidence type="ECO:0000259" key="4">
    <source>
        <dbReference type="Pfam" id="PF10342"/>
    </source>
</evidence>
<comment type="caution">
    <text evidence="5">The sequence shown here is derived from an EMBL/GenBank/DDBJ whole genome shotgun (WGS) entry which is preliminary data.</text>
</comment>
<keyword evidence="1 3" id="KW-0732">Signal</keyword>
<feature type="domain" description="Yeast cell wall synthesis Kre9/Knh1-like N-terminal" evidence="4">
    <location>
        <begin position="24"/>
        <end position="90"/>
    </location>
</feature>
<evidence type="ECO:0000256" key="3">
    <source>
        <dbReference type="SAM" id="SignalP"/>
    </source>
</evidence>
<feature type="region of interest" description="Disordered" evidence="2">
    <location>
        <begin position="140"/>
        <end position="215"/>
    </location>
</feature>
<dbReference type="Proteomes" id="UP000190744">
    <property type="component" value="Unassembled WGS sequence"/>
</dbReference>
<sequence>MRLSLVLSLMPLAGFVGALHVTEPEKGADIKASDSLTVKWTYVNTDAKTFNLYLVNNAAYPPVSEKIATDVKTSDGSYTIDSLTGVTAGYVVFPSPLDPQHLSDPNIHLQTSHGFQINLQSDETMNTGILAQSEQFNVTGSAQSSSTSSSSTTSSSSSTTSGTSTGSTSTTGTATTTNTLVTSVTGTATGSQTTGASGAASSTGASASGTSSQTAVPSTGAAAAVMAHPAAAAGLLAGAGALVFAL</sequence>
<protein>
    <recommendedName>
        <fullName evidence="4">Yeast cell wall synthesis Kre9/Knh1-like N-terminal domain-containing protein</fullName>
    </recommendedName>
</protein>
<proteinExistence type="predicted"/>
<evidence type="ECO:0000256" key="1">
    <source>
        <dbReference type="ARBA" id="ARBA00022729"/>
    </source>
</evidence>
<dbReference type="AlphaFoldDB" id="A0A1S9S1V4"/>
<dbReference type="PANTHER" id="PTHR35185:SF1">
    <property type="entry name" value="UPF0619 GPI-ANCHORED MEMBRANE PROTEIN C1322.10"/>
    <property type="match status" value="1"/>
</dbReference>
<dbReference type="PANTHER" id="PTHR35185">
    <property type="entry name" value="SERINE/THREONINE-RICH PROTEIN ADG2-RELATED"/>
    <property type="match status" value="1"/>
</dbReference>
<organism evidence="5 6">
    <name type="scientific">Penicillium brasilianum</name>
    <dbReference type="NCBI Taxonomy" id="104259"/>
    <lineage>
        <taxon>Eukaryota</taxon>
        <taxon>Fungi</taxon>
        <taxon>Dikarya</taxon>
        <taxon>Ascomycota</taxon>
        <taxon>Pezizomycotina</taxon>
        <taxon>Eurotiomycetes</taxon>
        <taxon>Eurotiomycetidae</taxon>
        <taxon>Eurotiales</taxon>
        <taxon>Aspergillaceae</taxon>
        <taxon>Penicillium</taxon>
    </lineage>
</organism>
<dbReference type="EMBL" id="LJBN01000001">
    <property type="protein sequence ID" value="OOQ91763.1"/>
    <property type="molecule type" value="Genomic_DNA"/>
</dbReference>
<feature type="signal peptide" evidence="3">
    <location>
        <begin position="1"/>
        <end position="18"/>
    </location>
</feature>
<reference evidence="6" key="1">
    <citation type="submission" date="2015-09" db="EMBL/GenBank/DDBJ databases">
        <authorList>
            <person name="Fill T.P."/>
            <person name="Baretta J.F."/>
            <person name="de Almeida L.G."/>
            <person name="Rocha M."/>
            <person name="de Souza D.H."/>
            <person name="Malavazi I."/>
            <person name="Cerdeira L.T."/>
            <person name="Hong H."/>
            <person name="Samborskyy M."/>
            <person name="de Vasconcelos A.T."/>
            <person name="Leadlay P."/>
            <person name="Rodrigues-Filho E."/>
        </authorList>
    </citation>
    <scope>NUCLEOTIDE SEQUENCE [LARGE SCALE GENOMIC DNA]</scope>
    <source>
        <strain evidence="6">LaBioMMi 136</strain>
    </source>
</reference>
<evidence type="ECO:0000313" key="6">
    <source>
        <dbReference type="Proteomes" id="UP000190744"/>
    </source>
</evidence>
<accession>A0A1S9S1V4</accession>
<dbReference type="Pfam" id="PF10342">
    <property type="entry name" value="Kre9_KNH"/>
    <property type="match status" value="1"/>
</dbReference>
<dbReference type="InterPro" id="IPR018466">
    <property type="entry name" value="Kre9/Knh1-like_N"/>
</dbReference>
<feature type="chain" id="PRO_5011961571" description="Yeast cell wall synthesis Kre9/Knh1-like N-terminal domain-containing protein" evidence="3">
    <location>
        <begin position="19"/>
        <end position="246"/>
    </location>
</feature>
<gene>
    <name evidence="5" type="ORF">PEBR_09411</name>
</gene>